<dbReference type="PANTHER" id="PTHR23222">
    <property type="entry name" value="PROHIBITIN"/>
    <property type="match status" value="1"/>
</dbReference>
<comment type="similarity">
    <text evidence="2 6">Belongs to the prohibitin family.</text>
</comment>
<keyword evidence="4" id="KW-0496">Mitochondrion</keyword>
<evidence type="ECO:0000256" key="2">
    <source>
        <dbReference type="ARBA" id="ARBA00009658"/>
    </source>
</evidence>
<reference evidence="8" key="1">
    <citation type="submission" date="2021-02" db="EMBL/GenBank/DDBJ databases">
        <authorList>
            <person name="Nowell W R."/>
        </authorList>
    </citation>
    <scope>NUCLEOTIDE SEQUENCE</scope>
</reference>
<dbReference type="AlphaFoldDB" id="A0A8S2R7W3"/>
<sequence>MAEKLNDFASRLSKGVPKGLGLSVKLLAGASAAVYGVYRSMFTVEGGHRAIIFNRIGGVDLNTIHSEGLHFRVPWFQYPILYDIRARPRIIKSPTGSKDLQMVTIALRVLARPDQSKLPKLYQSLGLDWDERVLPSICNEIGNAISKNPGYLKLRRIRAAQTIAKTLSLSSNRAFLDAQALMINIADPRFDDIANIDRKRR</sequence>
<keyword evidence="5" id="KW-0472">Membrane</keyword>
<keyword evidence="3 6" id="KW-0999">Mitochondrion inner membrane</keyword>
<dbReference type="InterPro" id="IPR001107">
    <property type="entry name" value="Band_7"/>
</dbReference>
<dbReference type="CDD" id="cd03401">
    <property type="entry name" value="SPFH_prohibitin"/>
    <property type="match status" value="1"/>
</dbReference>
<evidence type="ECO:0000313" key="9">
    <source>
        <dbReference type="Proteomes" id="UP000676336"/>
    </source>
</evidence>
<dbReference type="Pfam" id="PF01145">
    <property type="entry name" value="Band_7"/>
    <property type="match status" value="1"/>
</dbReference>
<dbReference type="InterPro" id="IPR000163">
    <property type="entry name" value="Prohibitin"/>
</dbReference>
<evidence type="ECO:0000256" key="5">
    <source>
        <dbReference type="ARBA" id="ARBA00023136"/>
    </source>
</evidence>
<dbReference type="GO" id="GO:0005743">
    <property type="term" value="C:mitochondrial inner membrane"/>
    <property type="evidence" value="ECO:0007669"/>
    <property type="project" value="UniProtKB-SubCell"/>
</dbReference>
<proteinExistence type="inferred from homology"/>
<evidence type="ECO:0000256" key="4">
    <source>
        <dbReference type="ARBA" id="ARBA00023128"/>
    </source>
</evidence>
<gene>
    <name evidence="8" type="ORF">SMN809_LOCUS19038</name>
</gene>
<dbReference type="PRINTS" id="PR00679">
    <property type="entry name" value="PROHIBITIN"/>
</dbReference>
<accession>A0A8S2R7W3</accession>
<comment type="subcellular location">
    <subcellularLocation>
        <location evidence="1 6">Mitochondrion inner membrane</location>
    </subcellularLocation>
</comment>
<comment type="caution">
    <text evidence="8">The sequence shown here is derived from an EMBL/GenBank/DDBJ whole genome shotgun (WGS) entry which is preliminary data.</text>
</comment>
<protein>
    <recommendedName>
        <fullName evidence="6">Prohibitin</fullName>
    </recommendedName>
</protein>
<organism evidence="8 9">
    <name type="scientific">Rotaria magnacalcarata</name>
    <dbReference type="NCBI Taxonomy" id="392030"/>
    <lineage>
        <taxon>Eukaryota</taxon>
        <taxon>Metazoa</taxon>
        <taxon>Spiralia</taxon>
        <taxon>Gnathifera</taxon>
        <taxon>Rotifera</taxon>
        <taxon>Eurotatoria</taxon>
        <taxon>Bdelloidea</taxon>
        <taxon>Philodinida</taxon>
        <taxon>Philodinidae</taxon>
        <taxon>Rotaria</taxon>
    </lineage>
</organism>
<evidence type="ECO:0000256" key="6">
    <source>
        <dbReference type="RuleBase" id="RU366048"/>
    </source>
</evidence>
<evidence type="ECO:0000259" key="7">
    <source>
        <dbReference type="SMART" id="SM00244"/>
    </source>
</evidence>
<evidence type="ECO:0000256" key="3">
    <source>
        <dbReference type="ARBA" id="ARBA00022792"/>
    </source>
</evidence>
<name>A0A8S2R7W3_9BILA</name>
<dbReference type="EMBL" id="CAJOBI010009380">
    <property type="protein sequence ID" value="CAF4136717.1"/>
    <property type="molecule type" value="Genomic_DNA"/>
</dbReference>
<dbReference type="SMART" id="SM00244">
    <property type="entry name" value="PHB"/>
    <property type="match status" value="1"/>
</dbReference>
<evidence type="ECO:0000256" key="1">
    <source>
        <dbReference type="ARBA" id="ARBA00004273"/>
    </source>
</evidence>
<dbReference type="Proteomes" id="UP000676336">
    <property type="component" value="Unassembled WGS sequence"/>
</dbReference>
<dbReference type="GO" id="GO:0007005">
    <property type="term" value="P:mitochondrion organization"/>
    <property type="evidence" value="ECO:0007669"/>
    <property type="project" value="TreeGrafter"/>
</dbReference>
<evidence type="ECO:0000313" key="8">
    <source>
        <dbReference type="EMBL" id="CAF4136717.1"/>
    </source>
</evidence>
<dbReference type="PANTHER" id="PTHR23222:SF1">
    <property type="entry name" value="PROHIBITIN-2"/>
    <property type="match status" value="1"/>
</dbReference>
<feature type="domain" description="Band 7" evidence="7">
    <location>
        <begin position="40"/>
        <end position="200"/>
    </location>
</feature>